<keyword evidence="1" id="KW-0812">Transmembrane</keyword>
<dbReference type="InterPro" id="IPR026268">
    <property type="entry name" value="RseC"/>
</dbReference>
<accession>A0ABQ5ZUG9</accession>
<gene>
    <name evidence="2" type="ORF">GCM10007878_01180</name>
</gene>
<dbReference type="EMBL" id="BSOR01000001">
    <property type="protein sequence ID" value="GLR62683.1"/>
    <property type="molecule type" value="Genomic_DNA"/>
</dbReference>
<feature type="transmembrane region" description="Helical" evidence="1">
    <location>
        <begin position="80"/>
        <end position="99"/>
    </location>
</feature>
<dbReference type="PIRSF" id="PIRSF004923">
    <property type="entry name" value="RseC"/>
    <property type="match status" value="1"/>
</dbReference>
<dbReference type="RefSeq" id="WP_051610140.1">
    <property type="nucleotide sequence ID" value="NZ_BSOR01000001.1"/>
</dbReference>
<dbReference type="InterPro" id="IPR007359">
    <property type="entry name" value="SigmaE_reg_RseC_MucC"/>
</dbReference>
<sequence>MTWVTQEAEVIAEQSLGQVQVKACASQGCGSCSLAGGCGQGVLSRWLLNRSPKLVISTETSLQPGDRVLLGVNAAQLNRAAILQFLLPLFTLLAAALLAEYLGVTSGLLLFFIALIGLASGLFLARKLAATSQLELIKQLTPFPSTKAKNNLELTHVE</sequence>
<dbReference type="PANTHER" id="PTHR35867">
    <property type="entry name" value="PROTEIN RSEC"/>
    <property type="match status" value="1"/>
</dbReference>
<evidence type="ECO:0000256" key="1">
    <source>
        <dbReference type="SAM" id="Phobius"/>
    </source>
</evidence>
<keyword evidence="1" id="KW-0472">Membrane</keyword>
<reference evidence="3" key="1">
    <citation type="journal article" date="2019" name="Int. J. Syst. Evol. Microbiol.">
        <title>The Global Catalogue of Microorganisms (GCM) 10K type strain sequencing project: providing services to taxonomists for standard genome sequencing and annotation.</title>
        <authorList>
            <consortium name="The Broad Institute Genomics Platform"/>
            <consortium name="The Broad Institute Genome Sequencing Center for Infectious Disease"/>
            <person name="Wu L."/>
            <person name="Ma J."/>
        </authorList>
    </citation>
    <scope>NUCLEOTIDE SEQUENCE [LARGE SCALE GENOMIC DNA]</scope>
    <source>
        <strain evidence="3">NBRC 100033</strain>
    </source>
</reference>
<name>A0ABQ5ZUG9_9GAMM</name>
<evidence type="ECO:0000313" key="2">
    <source>
        <dbReference type="EMBL" id="GLR62683.1"/>
    </source>
</evidence>
<comment type="caution">
    <text evidence="2">The sequence shown here is derived from an EMBL/GenBank/DDBJ whole genome shotgun (WGS) entry which is preliminary data.</text>
</comment>
<organism evidence="2 3">
    <name type="scientific">Marinospirillum insulare</name>
    <dbReference type="NCBI Taxonomy" id="217169"/>
    <lineage>
        <taxon>Bacteria</taxon>
        <taxon>Pseudomonadati</taxon>
        <taxon>Pseudomonadota</taxon>
        <taxon>Gammaproteobacteria</taxon>
        <taxon>Oceanospirillales</taxon>
        <taxon>Oceanospirillaceae</taxon>
        <taxon>Marinospirillum</taxon>
    </lineage>
</organism>
<keyword evidence="1" id="KW-1133">Transmembrane helix</keyword>
<proteinExistence type="predicted"/>
<dbReference type="PANTHER" id="PTHR35867:SF1">
    <property type="entry name" value="PROTEIN RSEC"/>
    <property type="match status" value="1"/>
</dbReference>
<dbReference type="Proteomes" id="UP001156682">
    <property type="component" value="Unassembled WGS sequence"/>
</dbReference>
<protein>
    <recommendedName>
        <fullName evidence="4">Positive regulator of sigma(E), RseC/MucC</fullName>
    </recommendedName>
</protein>
<dbReference type="Pfam" id="PF04246">
    <property type="entry name" value="RseC_MucC"/>
    <property type="match status" value="1"/>
</dbReference>
<feature type="transmembrane region" description="Helical" evidence="1">
    <location>
        <begin position="105"/>
        <end position="125"/>
    </location>
</feature>
<keyword evidence="3" id="KW-1185">Reference proteome</keyword>
<evidence type="ECO:0008006" key="4">
    <source>
        <dbReference type="Google" id="ProtNLM"/>
    </source>
</evidence>
<evidence type="ECO:0000313" key="3">
    <source>
        <dbReference type="Proteomes" id="UP001156682"/>
    </source>
</evidence>